<dbReference type="KEGG" id="tmn:UCRPA7_7335"/>
<evidence type="ECO:0000313" key="1">
    <source>
        <dbReference type="EMBL" id="EON97162.1"/>
    </source>
</evidence>
<gene>
    <name evidence="1" type="ORF">UCRPA7_7335</name>
</gene>
<dbReference type="EMBL" id="KB933279">
    <property type="protein sequence ID" value="EON97162.1"/>
    <property type="molecule type" value="Genomic_DNA"/>
</dbReference>
<sequence>MSGDVLANISFIQDDPELFKKEKPYMSLLPDDSSFPITNWAFASDQLTPIHDMRSRISELRLNNHGFIIVKSQLRFHGVAHAVGQPDPPAQLIEYLADITNVVKDITGAEKAYCIDWRFRKAGRQDIIDGFEDKDPKRHSYTHPAYKAHAGADIYSSLRSPLDLLADGLLDLSLDGGWLTLRAYLSETERKEIDK</sequence>
<dbReference type="RefSeq" id="XP_007918059.1">
    <property type="nucleotide sequence ID" value="XM_007919868.1"/>
</dbReference>
<name>R8BCZ6_PHAM7</name>
<proteinExistence type="predicted"/>
<dbReference type="Proteomes" id="UP000014074">
    <property type="component" value="Unassembled WGS sequence"/>
</dbReference>
<accession>R8BCZ6</accession>
<dbReference type="OrthoDB" id="412788at2759"/>
<dbReference type="AlphaFoldDB" id="R8BCZ6"/>
<protein>
    <submittedName>
        <fullName evidence="1">Uncharacterized protein</fullName>
    </submittedName>
</protein>
<evidence type="ECO:0000313" key="2">
    <source>
        <dbReference type="Proteomes" id="UP000014074"/>
    </source>
</evidence>
<dbReference type="HOGENOM" id="CLU_1397213_0_0_1"/>
<keyword evidence="2" id="KW-1185">Reference proteome</keyword>
<reference evidence="2" key="1">
    <citation type="journal article" date="2013" name="Genome Announc.">
        <title>Draft genome sequence of the ascomycete Phaeoacremonium aleophilum strain UCR-PA7, a causal agent of the esca disease complex in grapevines.</title>
        <authorList>
            <person name="Blanco-Ulate B."/>
            <person name="Rolshausen P."/>
            <person name="Cantu D."/>
        </authorList>
    </citation>
    <scope>NUCLEOTIDE SEQUENCE [LARGE SCALE GENOMIC DNA]</scope>
    <source>
        <strain evidence="2">UCR-PA7</strain>
    </source>
</reference>
<organism evidence="1 2">
    <name type="scientific">Phaeoacremonium minimum (strain UCR-PA7)</name>
    <name type="common">Esca disease fungus</name>
    <name type="synonym">Togninia minima</name>
    <dbReference type="NCBI Taxonomy" id="1286976"/>
    <lineage>
        <taxon>Eukaryota</taxon>
        <taxon>Fungi</taxon>
        <taxon>Dikarya</taxon>
        <taxon>Ascomycota</taxon>
        <taxon>Pezizomycotina</taxon>
        <taxon>Sordariomycetes</taxon>
        <taxon>Sordariomycetidae</taxon>
        <taxon>Togniniales</taxon>
        <taxon>Togniniaceae</taxon>
        <taxon>Phaeoacremonium</taxon>
    </lineage>
</organism>
<dbReference type="GeneID" id="19328085"/>